<dbReference type="RefSeq" id="WP_057837558.1">
    <property type="nucleotide sequence ID" value="NZ_LLXZ01000140.1"/>
</dbReference>
<gene>
    <name evidence="1" type="ORF">CQ12_37885</name>
</gene>
<accession>A0A0R3L6Y6</accession>
<protein>
    <submittedName>
        <fullName evidence="1">Nitrogen fixation protein FixU</fullName>
    </submittedName>
</protein>
<dbReference type="OrthoDB" id="9805052at2"/>
<name>A0A0R3L6Y6_9BRAD</name>
<organism evidence="1 2">
    <name type="scientific">Bradyrhizobium jicamae</name>
    <dbReference type="NCBI Taxonomy" id="280332"/>
    <lineage>
        <taxon>Bacteria</taxon>
        <taxon>Pseudomonadati</taxon>
        <taxon>Pseudomonadota</taxon>
        <taxon>Alphaproteobacteria</taxon>
        <taxon>Hyphomicrobiales</taxon>
        <taxon>Nitrobacteraceae</taxon>
        <taxon>Bradyrhizobium</taxon>
    </lineage>
</organism>
<evidence type="ECO:0000313" key="1">
    <source>
        <dbReference type="EMBL" id="KRR03697.1"/>
    </source>
</evidence>
<dbReference type="GO" id="GO:0009399">
    <property type="term" value="P:nitrogen fixation"/>
    <property type="evidence" value="ECO:0007669"/>
    <property type="project" value="InterPro"/>
</dbReference>
<dbReference type="InterPro" id="IPR009727">
    <property type="entry name" value="NifT"/>
</dbReference>
<evidence type="ECO:0000313" key="2">
    <source>
        <dbReference type="Proteomes" id="UP000050863"/>
    </source>
</evidence>
<dbReference type="Proteomes" id="UP000050863">
    <property type="component" value="Unassembled WGS sequence"/>
</dbReference>
<dbReference type="InterPro" id="IPR024044">
    <property type="entry name" value="NifT/FixU_barrel-like_dom_sf"/>
</dbReference>
<dbReference type="STRING" id="280332.CQ12_37885"/>
<dbReference type="NCBIfam" id="TIGR02934">
    <property type="entry name" value="nifT_nitrog"/>
    <property type="match status" value="1"/>
</dbReference>
<proteinExistence type="predicted"/>
<dbReference type="SUPFAM" id="SSF159203">
    <property type="entry name" value="NifT/FixU-like"/>
    <property type="match status" value="1"/>
</dbReference>
<keyword evidence="2" id="KW-1185">Reference proteome</keyword>
<dbReference type="EMBL" id="LLXZ01000140">
    <property type="protein sequence ID" value="KRR03697.1"/>
    <property type="molecule type" value="Genomic_DNA"/>
</dbReference>
<dbReference type="AlphaFoldDB" id="A0A0R3L6Y6"/>
<dbReference type="Pfam" id="PF06988">
    <property type="entry name" value="NifT"/>
    <property type="match status" value="1"/>
</dbReference>
<comment type="caution">
    <text evidence="1">The sequence shown here is derived from an EMBL/GenBank/DDBJ whole genome shotgun (WGS) entry which is preliminary data.</text>
</comment>
<reference evidence="1 2" key="1">
    <citation type="submission" date="2014-03" db="EMBL/GenBank/DDBJ databases">
        <title>Bradyrhizobium valentinum sp. nov., isolated from effective nodules of Lupinus mariae-josephae, a lupine endemic of basic-lime soils in Eastern Spain.</title>
        <authorList>
            <person name="Duran D."/>
            <person name="Rey L."/>
            <person name="Navarro A."/>
            <person name="Busquets A."/>
            <person name="Imperial J."/>
            <person name="Ruiz-Argueso T."/>
        </authorList>
    </citation>
    <scope>NUCLEOTIDE SEQUENCE [LARGE SCALE GENOMIC DNA]</scope>
    <source>
        <strain evidence="1 2">PAC68</strain>
    </source>
</reference>
<dbReference type="Gene3D" id="2.40.50.240">
    <property type="entry name" value="NifT/FixU-like"/>
    <property type="match status" value="1"/>
</dbReference>
<sequence length="74" mass="8400">MKVMIRRSPEAGLSIYVPKKDLEEPIVESEHETLWGGWIRIANGWVLDLPDMASDTPLPITINARKRGENGDER</sequence>